<sequence>MDPQLVQLAQTAGTTVVALLATEAWTATRDGVVALWRRVSPARADDAAAAIEETRADVVLAREQGDTETEEALATEWYGRLRRLLAADPSAAQELERVLSEARGNFPSASSR</sequence>
<gene>
    <name evidence="1" type="ORF">SSP24_48440</name>
</gene>
<organism evidence="1 2">
    <name type="scientific">Streptomyces spinoverrucosus</name>
    <dbReference type="NCBI Taxonomy" id="284043"/>
    <lineage>
        <taxon>Bacteria</taxon>
        <taxon>Bacillati</taxon>
        <taxon>Actinomycetota</taxon>
        <taxon>Actinomycetes</taxon>
        <taxon>Kitasatosporales</taxon>
        <taxon>Streptomycetaceae</taxon>
        <taxon>Streptomyces</taxon>
    </lineage>
</organism>
<evidence type="ECO:0000313" key="2">
    <source>
        <dbReference type="Proteomes" id="UP000317881"/>
    </source>
</evidence>
<dbReference type="Proteomes" id="UP000317881">
    <property type="component" value="Unassembled WGS sequence"/>
</dbReference>
<dbReference type="RefSeq" id="WP_229865796.1">
    <property type="nucleotide sequence ID" value="NZ_BJND01000036.1"/>
</dbReference>
<comment type="caution">
    <text evidence="1">The sequence shown here is derived from an EMBL/GenBank/DDBJ whole genome shotgun (WGS) entry which is preliminary data.</text>
</comment>
<reference evidence="1 2" key="1">
    <citation type="submission" date="2019-06" db="EMBL/GenBank/DDBJ databases">
        <title>Whole genome shotgun sequence of Streptomyces spinoverrucosus NBRC 14228.</title>
        <authorList>
            <person name="Hosoyama A."/>
            <person name="Uohara A."/>
            <person name="Ohji S."/>
            <person name="Ichikawa N."/>
        </authorList>
    </citation>
    <scope>NUCLEOTIDE SEQUENCE [LARGE SCALE GENOMIC DNA]</scope>
    <source>
        <strain evidence="1 2">NBRC 14228</strain>
    </source>
</reference>
<accession>A0A4Y3VNG4</accession>
<keyword evidence="2" id="KW-1185">Reference proteome</keyword>
<proteinExistence type="predicted"/>
<name>A0A4Y3VNG4_9ACTN</name>
<dbReference type="AlphaFoldDB" id="A0A4Y3VNG4"/>
<evidence type="ECO:0000313" key="1">
    <source>
        <dbReference type="EMBL" id="GEC07189.1"/>
    </source>
</evidence>
<protein>
    <submittedName>
        <fullName evidence="1">Uncharacterized protein</fullName>
    </submittedName>
</protein>
<dbReference type="EMBL" id="BJND01000036">
    <property type="protein sequence ID" value="GEC07189.1"/>
    <property type="molecule type" value="Genomic_DNA"/>
</dbReference>